<dbReference type="Proteomes" id="UP000023623">
    <property type="component" value="Unassembled WGS sequence"/>
</dbReference>
<sequence length="328" mass="37199">MARCTRDAPQLVNCKWWKRGYCQRGDLCYFRHDPCLLGVDQKADVSTNPSDANATTQITNKPSQPGQAHGSAKEPERCSICLEVPKIYGLLTKCDHVFCLECIRRWRNPKKEDRSSGDSDSSYSGELSAIWGSKSKKSCPLCRKPSRYVIPSAIFPAPPVGTGDSKGTVENEAPSSNQSEPNGKSYATPNPLKTSIVKEYNRSMKRIPCRYFQTAVKNWKQEVDEATEKKREAPPFRPGCYFGNKCHYAHIDPQAGQPYIFDAALIKEINRKRSRRKTQRRGWSDLDDYPVFFGDLEPDLEYAFLTAYLETGNDWEIGNNWDVLDDSD</sequence>
<dbReference type="SUPFAM" id="SSF57850">
    <property type="entry name" value="RING/U-box"/>
    <property type="match status" value="1"/>
</dbReference>
<dbReference type="Gene3D" id="3.30.40.10">
    <property type="entry name" value="Zinc/RING finger domain, C3HC4 (zinc finger)"/>
    <property type="match status" value="1"/>
</dbReference>
<dbReference type="Pfam" id="PF00097">
    <property type="entry name" value="zf-C3HC4"/>
    <property type="match status" value="1"/>
</dbReference>
<keyword evidence="4 5" id="KW-0862">Zinc</keyword>
<dbReference type="InterPro" id="IPR018957">
    <property type="entry name" value="Znf_C3HC4_RING-type"/>
</dbReference>
<evidence type="ECO:0000313" key="10">
    <source>
        <dbReference type="Proteomes" id="UP000023623"/>
    </source>
</evidence>
<dbReference type="PANTHER" id="PTHR11224">
    <property type="entry name" value="MAKORIN-RELATED"/>
    <property type="match status" value="1"/>
</dbReference>
<keyword evidence="3 5" id="KW-0863">Zinc-finger</keyword>
<keyword evidence="1" id="KW-0808">Transferase</keyword>
<dbReference type="EMBL" id="KK208741">
    <property type="protein sequence ID" value="EZF77757.1"/>
    <property type="molecule type" value="Genomic_DNA"/>
</dbReference>
<dbReference type="OrthoDB" id="250836at2759"/>
<evidence type="ECO:0000259" key="8">
    <source>
        <dbReference type="PROSITE" id="PS50103"/>
    </source>
</evidence>
<feature type="domain" description="RING-type" evidence="7">
    <location>
        <begin position="78"/>
        <end position="143"/>
    </location>
</feature>
<feature type="domain" description="C3H1-type" evidence="8">
    <location>
        <begin position="203"/>
        <end position="253"/>
    </location>
</feature>
<keyword evidence="10" id="KW-1185">Reference proteome</keyword>
<dbReference type="InterPro" id="IPR036855">
    <property type="entry name" value="Znf_CCCH_sf"/>
</dbReference>
<accession>A0A022Y466</accession>
<dbReference type="PROSITE" id="PS50089">
    <property type="entry name" value="ZF_RING_2"/>
    <property type="match status" value="1"/>
</dbReference>
<dbReference type="PROSITE" id="PS00518">
    <property type="entry name" value="ZF_RING_1"/>
    <property type="match status" value="1"/>
</dbReference>
<dbReference type="SMART" id="SM00356">
    <property type="entry name" value="ZnF_C3H1"/>
    <property type="match status" value="2"/>
</dbReference>
<proteinExistence type="predicted"/>
<evidence type="ECO:0000256" key="3">
    <source>
        <dbReference type="ARBA" id="ARBA00022771"/>
    </source>
</evidence>
<evidence type="ECO:0000313" key="9">
    <source>
        <dbReference type="EMBL" id="EZF77757.1"/>
    </source>
</evidence>
<feature type="zinc finger region" description="C3H1-type" evidence="5">
    <location>
        <begin position="203"/>
        <end position="253"/>
    </location>
</feature>
<evidence type="ECO:0000256" key="1">
    <source>
        <dbReference type="ARBA" id="ARBA00022679"/>
    </source>
</evidence>
<dbReference type="InterPro" id="IPR013083">
    <property type="entry name" value="Znf_RING/FYVE/PHD"/>
</dbReference>
<dbReference type="InterPro" id="IPR017907">
    <property type="entry name" value="Znf_RING_CS"/>
</dbReference>
<dbReference type="AlphaFoldDB" id="A0A022Y466"/>
<feature type="region of interest" description="Disordered" evidence="6">
    <location>
        <begin position="46"/>
        <end position="72"/>
    </location>
</feature>
<feature type="zinc finger region" description="C3H1-type" evidence="5">
    <location>
        <begin position="8"/>
        <end position="35"/>
    </location>
</feature>
<dbReference type="InterPro" id="IPR045072">
    <property type="entry name" value="MKRN-like"/>
</dbReference>
<name>A0A022Y466_TRISD</name>
<feature type="domain" description="C3H1-type" evidence="8">
    <location>
        <begin position="8"/>
        <end position="35"/>
    </location>
</feature>
<evidence type="ECO:0000256" key="5">
    <source>
        <dbReference type="PROSITE-ProRule" id="PRU00723"/>
    </source>
</evidence>
<dbReference type="HOGENOM" id="CLU_069445_0_0_1"/>
<dbReference type="SUPFAM" id="SSF90229">
    <property type="entry name" value="CCCH zinc finger"/>
    <property type="match status" value="1"/>
</dbReference>
<reference evidence="9 10" key="1">
    <citation type="submission" date="2014-02" db="EMBL/GenBank/DDBJ databases">
        <title>The Genome Sequence of Trichophyton rubrum (morphotype soudanense) CBS 452.61.</title>
        <authorList>
            <consortium name="The Broad Institute Genomics Platform"/>
            <person name="Cuomo C.A."/>
            <person name="White T.C."/>
            <person name="Graser Y."/>
            <person name="Martinez-Rossi N."/>
            <person name="Heitman J."/>
            <person name="Young S.K."/>
            <person name="Zeng Q."/>
            <person name="Gargeya S."/>
            <person name="Abouelleil A."/>
            <person name="Alvarado L."/>
            <person name="Chapman S.B."/>
            <person name="Gainer-Dewar J."/>
            <person name="Goldberg J."/>
            <person name="Griggs A."/>
            <person name="Gujja S."/>
            <person name="Hansen M."/>
            <person name="Howarth C."/>
            <person name="Imamovic A."/>
            <person name="Larimer J."/>
            <person name="Martinez D."/>
            <person name="Murphy C."/>
            <person name="Pearson M.D."/>
            <person name="Persinoti G."/>
            <person name="Poon T."/>
            <person name="Priest M."/>
            <person name="Roberts A.D."/>
            <person name="Saif S."/>
            <person name="Shea T.D."/>
            <person name="Sykes S.N."/>
            <person name="Wortman J."/>
            <person name="Nusbaum C."/>
            <person name="Birren B."/>
        </authorList>
    </citation>
    <scope>NUCLEOTIDE SEQUENCE [LARGE SCALE GENOMIC DNA]</scope>
    <source>
        <strain evidence="9 10">CBS 452.61</strain>
    </source>
</reference>
<dbReference type="InterPro" id="IPR000571">
    <property type="entry name" value="Znf_CCCH"/>
</dbReference>
<dbReference type="SMART" id="SM00184">
    <property type="entry name" value="RING"/>
    <property type="match status" value="1"/>
</dbReference>
<feature type="compositionally biased region" description="Polar residues" evidence="6">
    <location>
        <begin position="173"/>
        <end position="191"/>
    </location>
</feature>
<dbReference type="GO" id="GO:0061630">
    <property type="term" value="F:ubiquitin protein ligase activity"/>
    <property type="evidence" value="ECO:0007669"/>
    <property type="project" value="InterPro"/>
</dbReference>
<dbReference type="PANTHER" id="PTHR11224:SF10">
    <property type="entry name" value="IP09428P-RELATED"/>
    <property type="match status" value="1"/>
</dbReference>
<dbReference type="InterPro" id="IPR001841">
    <property type="entry name" value="Znf_RING"/>
</dbReference>
<gene>
    <name evidence="9" type="ORF">H105_01042</name>
</gene>
<dbReference type="PROSITE" id="PS50103">
    <property type="entry name" value="ZF_C3H1"/>
    <property type="match status" value="2"/>
</dbReference>
<evidence type="ECO:0000256" key="2">
    <source>
        <dbReference type="ARBA" id="ARBA00022723"/>
    </source>
</evidence>
<evidence type="ECO:0000256" key="4">
    <source>
        <dbReference type="ARBA" id="ARBA00022833"/>
    </source>
</evidence>
<feature type="region of interest" description="Disordered" evidence="6">
    <location>
        <begin position="153"/>
        <end position="191"/>
    </location>
</feature>
<feature type="compositionally biased region" description="Polar residues" evidence="6">
    <location>
        <begin position="46"/>
        <end position="66"/>
    </location>
</feature>
<organism evidence="9 10">
    <name type="scientific">Trichophyton soudanense CBS 452.61</name>
    <dbReference type="NCBI Taxonomy" id="1215331"/>
    <lineage>
        <taxon>Eukaryota</taxon>
        <taxon>Fungi</taxon>
        <taxon>Dikarya</taxon>
        <taxon>Ascomycota</taxon>
        <taxon>Pezizomycotina</taxon>
        <taxon>Eurotiomycetes</taxon>
        <taxon>Eurotiomycetidae</taxon>
        <taxon>Onygenales</taxon>
        <taxon>Arthrodermataceae</taxon>
        <taxon>Trichophyton</taxon>
    </lineage>
</organism>
<protein>
    <submittedName>
        <fullName evidence="9">Uncharacterized protein</fullName>
    </submittedName>
</protein>
<evidence type="ECO:0000259" key="7">
    <source>
        <dbReference type="PROSITE" id="PS50089"/>
    </source>
</evidence>
<dbReference type="GO" id="GO:0008270">
    <property type="term" value="F:zinc ion binding"/>
    <property type="evidence" value="ECO:0007669"/>
    <property type="project" value="UniProtKB-KW"/>
</dbReference>
<evidence type="ECO:0000256" key="6">
    <source>
        <dbReference type="SAM" id="MobiDB-lite"/>
    </source>
</evidence>
<dbReference type="GO" id="GO:0000209">
    <property type="term" value="P:protein polyubiquitination"/>
    <property type="evidence" value="ECO:0007669"/>
    <property type="project" value="InterPro"/>
</dbReference>
<keyword evidence="2 5" id="KW-0479">Metal-binding</keyword>